<protein>
    <submittedName>
        <fullName evidence="2">SDR family oxidoreductase</fullName>
    </submittedName>
</protein>
<evidence type="ECO:0000313" key="2">
    <source>
        <dbReference type="EMBL" id="QEE23356.1"/>
    </source>
</evidence>
<dbReference type="EMBL" id="CP042807">
    <property type="protein sequence ID" value="QEE23356.1"/>
    <property type="molecule type" value="Genomic_DNA"/>
</dbReference>
<comment type="similarity">
    <text evidence="1">Belongs to the short-chain dehydrogenases/reductases (SDR) family.</text>
</comment>
<organism evidence="2 3">
    <name type="scientific">Rhodanobacter glycinis</name>
    <dbReference type="NCBI Taxonomy" id="582702"/>
    <lineage>
        <taxon>Bacteria</taxon>
        <taxon>Pseudomonadati</taxon>
        <taxon>Pseudomonadota</taxon>
        <taxon>Gammaproteobacteria</taxon>
        <taxon>Lysobacterales</taxon>
        <taxon>Rhodanobacteraceae</taxon>
        <taxon>Rhodanobacter</taxon>
    </lineage>
</organism>
<dbReference type="PRINTS" id="PR00081">
    <property type="entry name" value="GDHRDH"/>
</dbReference>
<dbReference type="InterPro" id="IPR002347">
    <property type="entry name" value="SDR_fam"/>
</dbReference>
<evidence type="ECO:0000313" key="3">
    <source>
        <dbReference type="Proteomes" id="UP000321807"/>
    </source>
</evidence>
<dbReference type="KEGG" id="rgl:CS053_01735"/>
<dbReference type="FunFam" id="3.40.50.720:FF:000084">
    <property type="entry name" value="Short-chain dehydrogenase reductase"/>
    <property type="match status" value="1"/>
</dbReference>
<dbReference type="InterPro" id="IPR020904">
    <property type="entry name" value="Sc_DH/Rdtase_CS"/>
</dbReference>
<reference evidence="2 3" key="1">
    <citation type="submission" date="2019-08" db="EMBL/GenBank/DDBJ databases">
        <title>Complete genome sequence of Rhodanobacter glycinis strain T01E-68 isolated from tomato root.</title>
        <authorList>
            <person name="Weon H.-Y."/>
            <person name="Lee S.A."/>
        </authorList>
    </citation>
    <scope>NUCLEOTIDE SEQUENCE [LARGE SCALE GENOMIC DNA]</scope>
    <source>
        <strain evidence="2 3">T01E-68</strain>
    </source>
</reference>
<sequence>MSKRMQSKVALVTGGASGVGLATAWLLAREGARVAITDINTEAGQALAAEINTELGDERAMFLRHNVSNESDWIAVIAAVQEHLGPLDILINNAGILLAGDIAHATLAQFQATMQVNAASCFLGCKHGVAAMKQRGGAIVNMASIASWLPVEGYAAYGASKAAVAALTRSTALHCRKQGLDIRVNSLHPDGVYTPMMQAALPPGVPSQAVLFDPRKNPAGRATMPEHIARVLLFLAGDDARAISGAEIHADSAILGMGL</sequence>
<gene>
    <name evidence="2" type="ORF">CS053_01735</name>
</gene>
<dbReference type="PROSITE" id="PS00061">
    <property type="entry name" value="ADH_SHORT"/>
    <property type="match status" value="1"/>
</dbReference>
<proteinExistence type="inferred from homology"/>
<dbReference type="Proteomes" id="UP000321807">
    <property type="component" value="Chromosome"/>
</dbReference>
<dbReference type="PRINTS" id="PR00080">
    <property type="entry name" value="SDRFAMILY"/>
</dbReference>
<dbReference type="Pfam" id="PF13561">
    <property type="entry name" value="adh_short_C2"/>
    <property type="match status" value="1"/>
</dbReference>
<dbReference type="AlphaFoldDB" id="A0A5B9DZG9"/>
<name>A0A5B9DZG9_9GAMM</name>
<accession>A0A5B9DZG9</accession>
<dbReference type="SUPFAM" id="SSF51735">
    <property type="entry name" value="NAD(P)-binding Rossmann-fold domains"/>
    <property type="match status" value="1"/>
</dbReference>
<dbReference type="InterPro" id="IPR036291">
    <property type="entry name" value="NAD(P)-bd_dom_sf"/>
</dbReference>
<dbReference type="PANTHER" id="PTHR42820">
    <property type="entry name" value="SHORT-CHAIN DEHYDROGENASE REDUCTASE"/>
    <property type="match status" value="1"/>
</dbReference>
<dbReference type="RefSeq" id="WP_147626113.1">
    <property type="nucleotide sequence ID" value="NZ_CP042807.1"/>
</dbReference>
<dbReference type="PANTHER" id="PTHR42820:SF1">
    <property type="entry name" value="SHORT-CHAIN DEHYDROGENASE_REDUCTASE FAMILY PROTEIN"/>
    <property type="match status" value="1"/>
</dbReference>
<evidence type="ECO:0000256" key="1">
    <source>
        <dbReference type="ARBA" id="ARBA00006484"/>
    </source>
</evidence>
<dbReference type="Gene3D" id="3.40.50.720">
    <property type="entry name" value="NAD(P)-binding Rossmann-like Domain"/>
    <property type="match status" value="1"/>
</dbReference>